<accession>A0A4Y2C0D6</accession>
<dbReference type="AlphaFoldDB" id="A0A4Y2C0D6"/>
<evidence type="ECO:0000256" key="1">
    <source>
        <dbReference type="SAM" id="MobiDB-lite"/>
    </source>
</evidence>
<reference evidence="2 3" key="1">
    <citation type="journal article" date="2019" name="Sci. Rep.">
        <title>Orb-weaving spider Araneus ventricosus genome elucidates the spidroin gene catalogue.</title>
        <authorList>
            <person name="Kono N."/>
            <person name="Nakamura H."/>
            <person name="Ohtoshi R."/>
            <person name="Moran D.A.P."/>
            <person name="Shinohara A."/>
            <person name="Yoshida Y."/>
            <person name="Fujiwara M."/>
            <person name="Mori M."/>
            <person name="Tomita M."/>
            <person name="Arakawa K."/>
        </authorList>
    </citation>
    <scope>NUCLEOTIDE SEQUENCE [LARGE SCALE GENOMIC DNA]</scope>
</reference>
<organism evidence="2 3">
    <name type="scientific">Araneus ventricosus</name>
    <name type="common">Orbweaver spider</name>
    <name type="synonym">Epeira ventricosa</name>
    <dbReference type="NCBI Taxonomy" id="182803"/>
    <lineage>
        <taxon>Eukaryota</taxon>
        <taxon>Metazoa</taxon>
        <taxon>Ecdysozoa</taxon>
        <taxon>Arthropoda</taxon>
        <taxon>Chelicerata</taxon>
        <taxon>Arachnida</taxon>
        <taxon>Araneae</taxon>
        <taxon>Araneomorphae</taxon>
        <taxon>Entelegynae</taxon>
        <taxon>Araneoidea</taxon>
        <taxon>Araneidae</taxon>
        <taxon>Araneus</taxon>
    </lineage>
</organism>
<evidence type="ECO:0000313" key="3">
    <source>
        <dbReference type="Proteomes" id="UP000499080"/>
    </source>
</evidence>
<keyword evidence="3" id="KW-1185">Reference proteome</keyword>
<evidence type="ECO:0000313" key="2">
    <source>
        <dbReference type="EMBL" id="GBL97940.1"/>
    </source>
</evidence>
<gene>
    <name evidence="2" type="ORF">AVEN_127034_1</name>
</gene>
<feature type="region of interest" description="Disordered" evidence="1">
    <location>
        <begin position="1"/>
        <end position="36"/>
    </location>
</feature>
<feature type="compositionally biased region" description="Polar residues" evidence="1">
    <location>
        <begin position="14"/>
        <end position="36"/>
    </location>
</feature>
<name>A0A4Y2C0D6_ARAVE</name>
<proteinExistence type="predicted"/>
<protein>
    <submittedName>
        <fullName evidence="2">Uncharacterized protein</fullName>
    </submittedName>
</protein>
<sequence length="108" mass="11899">MTITTKPHQHETPSDSVTRALQHDNTGCSDTRLQTQRVINGHQKRDKTVMHRGGANDFQLVKIAKIDCSTDAVLKGNDENDVNETITGVVSSGRLLTSRPIHIDLGRV</sequence>
<dbReference type="EMBL" id="BGPR01000134">
    <property type="protein sequence ID" value="GBL97940.1"/>
    <property type="molecule type" value="Genomic_DNA"/>
</dbReference>
<comment type="caution">
    <text evidence="2">The sequence shown here is derived from an EMBL/GenBank/DDBJ whole genome shotgun (WGS) entry which is preliminary data.</text>
</comment>
<dbReference type="Proteomes" id="UP000499080">
    <property type="component" value="Unassembled WGS sequence"/>
</dbReference>